<dbReference type="SMART" id="SM00102">
    <property type="entry name" value="ADF"/>
    <property type="match status" value="2"/>
</dbReference>
<reference evidence="10" key="1">
    <citation type="submission" date="2021-12" db="EMBL/GenBank/DDBJ databases">
        <title>Prjna785345.</title>
        <authorList>
            <person name="Rujirawat T."/>
            <person name="Krajaejun T."/>
        </authorList>
    </citation>
    <scope>NUCLEOTIDE SEQUENCE</scope>
    <source>
        <strain evidence="10">Pi057C3</strain>
    </source>
</reference>
<keyword evidence="4" id="KW-0677">Repeat</keyword>
<evidence type="ECO:0000313" key="11">
    <source>
        <dbReference type="Proteomes" id="UP001209570"/>
    </source>
</evidence>
<dbReference type="GO" id="GO:0005884">
    <property type="term" value="C:actin filament"/>
    <property type="evidence" value="ECO:0007669"/>
    <property type="project" value="TreeGrafter"/>
</dbReference>
<dbReference type="EMBL" id="JAKCXM010000167">
    <property type="protein sequence ID" value="KAJ0399942.1"/>
    <property type="molecule type" value="Genomic_DNA"/>
</dbReference>
<accession>A0AAD5LG93</accession>
<comment type="caution">
    <text evidence="10">The sequence shown here is derived from an EMBL/GenBank/DDBJ whole genome shotgun (WGS) entry which is preliminary data.</text>
</comment>
<dbReference type="CDD" id="cd11285">
    <property type="entry name" value="ADF_Twf-N_like"/>
    <property type="match status" value="1"/>
</dbReference>
<dbReference type="Gene3D" id="3.40.20.10">
    <property type="entry name" value="Severin"/>
    <property type="match status" value="2"/>
</dbReference>
<keyword evidence="5" id="KW-0009">Actin-binding</keyword>
<feature type="compositionally biased region" description="Pro residues" evidence="8">
    <location>
        <begin position="333"/>
        <end position="342"/>
    </location>
</feature>
<feature type="domain" description="ADF-H" evidence="9">
    <location>
        <begin position="4"/>
        <end position="138"/>
    </location>
</feature>
<keyword evidence="6" id="KW-0206">Cytoskeleton</keyword>
<dbReference type="GO" id="GO:0030042">
    <property type="term" value="P:actin filament depolymerization"/>
    <property type="evidence" value="ECO:0007669"/>
    <property type="project" value="TreeGrafter"/>
</dbReference>
<dbReference type="GO" id="GO:0051016">
    <property type="term" value="P:barbed-end actin filament capping"/>
    <property type="evidence" value="ECO:0007669"/>
    <property type="project" value="TreeGrafter"/>
</dbReference>
<evidence type="ECO:0000313" key="10">
    <source>
        <dbReference type="EMBL" id="KAJ0399942.1"/>
    </source>
</evidence>
<comment type="subcellular location">
    <subcellularLocation>
        <location evidence="1">Cytoplasm</location>
        <location evidence="1">Cytoskeleton</location>
    </subcellularLocation>
</comment>
<dbReference type="AlphaFoldDB" id="A0AAD5LG93"/>
<proteinExistence type="inferred from homology"/>
<evidence type="ECO:0000256" key="8">
    <source>
        <dbReference type="SAM" id="MobiDB-lite"/>
    </source>
</evidence>
<sequence>MAKAVLYLSQELESAFADAQSGKIRFVTSRIVGEQLTLAGAGAATSDVRHDVSTLVAEHLGDGRDALFALFCLDVNVPALRWVLLAFVPDSASVRDKMLYSSSRDALKKQLGLNYFVGELHATELSEVTLESFQEAKKRQTADAPLSETERLLKETALLERDTNVRSTAMGVIPFRISQNLRDKLALFKDGKFDWIAMKLNTDDESVDVVKSLEKLELIEVHEVIDHKTPSFVAYRYRSVSSTVLVFLYVCPEDAPIRLKMVYSTAKATILATTSELGIDFAKTVEVNSPHTVVEDIRAELAPPKTDDDAARAREFSRPAAPGRGRGRGPARPRGPPPAPTS</sequence>
<protein>
    <recommendedName>
        <fullName evidence="9">ADF-H domain-containing protein</fullName>
    </recommendedName>
</protein>
<evidence type="ECO:0000256" key="6">
    <source>
        <dbReference type="ARBA" id="ARBA00023212"/>
    </source>
</evidence>
<feature type="domain" description="ADF-H" evidence="9">
    <location>
        <begin position="171"/>
        <end position="303"/>
    </location>
</feature>
<dbReference type="PROSITE" id="PS51263">
    <property type="entry name" value="ADF_H"/>
    <property type="match status" value="2"/>
</dbReference>
<evidence type="ECO:0000256" key="1">
    <source>
        <dbReference type="ARBA" id="ARBA00004245"/>
    </source>
</evidence>
<evidence type="ECO:0000256" key="2">
    <source>
        <dbReference type="ARBA" id="ARBA00009557"/>
    </source>
</evidence>
<dbReference type="InterPro" id="IPR002108">
    <property type="entry name" value="ADF-H"/>
</dbReference>
<dbReference type="PANTHER" id="PTHR13759:SF1">
    <property type="entry name" value="TWINFILIN"/>
    <property type="match status" value="1"/>
</dbReference>
<evidence type="ECO:0000256" key="5">
    <source>
        <dbReference type="ARBA" id="ARBA00023203"/>
    </source>
</evidence>
<organism evidence="10 11">
    <name type="scientific">Pythium insidiosum</name>
    <name type="common">Pythiosis disease agent</name>
    <dbReference type="NCBI Taxonomy" id="114742"/>
    <lineage>
        <taxon>Eukaryota</taxon>
        <taxon>Sar</taxon>
        <taxon>Stramenopiles</taxon>
        <taxon>Oomycota</taxon>
        <taxon>Peronosporomycetes</taxon>
        <taxon>Pythiales</taxon>
        <taxon>Pythiaceae</taxon>
        <taxon>Pythium</taxon>
    </lineage>
</organism>
<comment type="subunit">
    <text evidence="7">Interacts with G-actin; ADP-actin form.</text>
</comment>
<dbReference type="InterPro" id="IPR029006">
    <property type="entry name" value="ADF-H/Gelsolin-like_dom_sf"/>
</dbReference>
<feature type="region of interest" description="Disordered" evidence="8">
    <location>
        <begin position="299"/>
        <end position="342"/>
    </location>
</feature>
<name>A0AAD5LG93_PYTIN</name>
<dbReference type="GO" id="GO:0003785">
    <property type="term" value="F:actin monomer binding"/>
    <property type="evidence" value="ECO:0007669"/>
    <property type="project" value="TreeGrafter"/>
</dbReference>
<evidence type="ECO:0000256" key="7">
    <source>
        <dbReference type="ARBA" id="ARBA00038532"/>
    </source>
</evidence>
<feature type="compositionally biased region" description="Basic and acidic residues" evidence="8">
    <location>
        <begin position="299"/>
        <end position="317"/>
    </location>
</feature>
<keyword evidence="3" id="KW-0963">Cytoplasm</keyword>
<comment type="similarity">
    <text evidence="2">Belongs to the actin-binding proteins ADF family. Twinfilin subfamily.</text>
</comment>
<dbReference type="InterPro" id="IPR028458">
    <property type="entry name" value="Twinfilin"/>
</dbReference>
<dbReference type="GO" id="GO:0005737">
    <property type="term" value="C:cytoplasm"/>
    <property type="evidence" value="ECO:0007669"/>
    <property type="project" value="TreeGrafter"/>
</dbReference>
<dbReference type="SUPFAM" id="SSF55753">
    <property type="entry name" value="Actin depolymerizing proteins"/>
    <property type="match status" value="2"/>
</dbReference>
<dbReference type="Pfam" id="PF00241">
    <property type="entry name" value="Cofilin_ADF"/>
    <property type="match status" value="2"/>
</dbReference>
<evidence type="ECO:0000256" key="4">
    <source>
        <dbReference type="ARBA" id="ARBA00022737"/>
    </source>
</evidence>
<dbReference type="PANTHER" id="PTHR13759">
    <property type="entry name" value="TWINFILIN"/>
    <property type="match status" value="1"/>
</dbReference>
<evidence type="ECO:0000256" key="3">
    <source>
        <dbReference type="ARBA" id="ARBA00022490"/>
    </source>
</evidence>
<evidence type="ECO:0000259" key="9">
    <source>
        <dbReference type="PROSITE" id="PS51263"/>
    </source>
</evidence>
<dbReference type="Proteomes" id="UP001209570">
    <property type="component" value="Unassembled WGS sequence"/>
</dbReference>
<dbReference type="GO" id="GO:0051015">
    <property type="term" value="F:actin filament binding"/>
    <property type="evidence" value="ECO:0007669"/>
    <property type="project" value="TreeGrafter"/>
</dbReference>
<gene>
    <name evidence="10" type="ORF">P43SY_009792</name>
</gene>
<keyword evidence="11" id="KW-1185">Reference proteome</keyword>